<evidence type="ECO:0000256" key="1">
    <source>
        <dbReference type="ARBA" id="ARBA00022729"/>
    </source>
</evidence>
<dbReference type="EMBL" id="LVWE01000003">
    <property type="protein sequence ID" value="OAD46516.1"/>
    <property type="molecule type" value="Genomic_DNA"/>
</dbReference>
<dbReference type="GO" id="GO:0004553">
    <property type="term" value="F:hydrolase activity, hydrolyzing O-glycosyl compounds"/>
    <property type="evidence" value="ECO:0007669"/>
    <property type="project" value="UniProtKB-ARBA"/>
</dbReference>
<evidence type="ECO:0000259" key="4">
    <source>
        <dbReference type="SMART" id="SM00560"/>
    </source>
</evidence>
<protein>
    <recommendedName>
        <fullName evidence="4">LamG-like jellyroll fold domain-containing protein</fullName>
    </recommendedName>
</protein>
<dbReference type="SMART" id="SM00560">
    <property type="entry name" value="LamGL"/>
    <property type="match status" value="1"/>
</dbReference>
<gene>
    <name evidence="5" type="ORF">LPB303_03045</name>
</gene>
<dbReference type="STRING" id="1333662.LPB303_03045"/>
<dbReference type="Proteomes" id="UP000076923">
    <property type="component" value="Unassembled WGS sequence"/>
</dbReference>
<evidence type="ECO:0000313" key="6">
    <source>
        <dbReference type="Proteomes" id="UP000076923"/>
    </source>
</evidence>
<keyword evidence="2" id="KW-1015">Disulfide bond</keyword>
<evidence type="ECO:0000313" key="5">
    <source>
        <dbReference type="EMBL" id="OAD46516.1"/>
    </source>
</evidence>
<keyword evidence="1 3" id="KW-0732">Signal</keyword>
<dbReference type="InterPro" id="IPR026444">
    <property type="entry name" value="Secre_tail"/>
</dbReference>
<sequence>MKQKTTFLKSAFIMAALFIAGNNLSAQTLEAHYKFDNSITDETGNWNLTATDEDGSITYEVGQDGTANGAITGFDRADFLSTVANFPISGDASRTMTAWIKLIALTPQTTVVGGGENSPGKKWTFGHQGSKVRAEINGKGMGVGTLELDVWSHIAVVWDKDNSTVRIYQNGELKGSNTTWSTNTTEAPLLIGNDYNANPSDRGFNGAMDDVRIYTGAADDAFIKNIYDTTVLGVNDNVAKTSFNAFPNPVLDRLSFSSDKISSVEIYNILGAKVTSQKVINKSIDMSSLSKGIYMVKCKDADDQNMGTLKAIKE</sequence>
<evidence type="ECO:0000256" key="3">
    <source>
        <dbReference type="SAM" id="SignalP"/>
    </source>
</evidence>
<dbReference type="Gene3D" id="2.60.120.200">
    <property type="match status" value="1"/>
</dbReference>
<feature type="chain" id="PRO_5008049938" description="LamG-like jellyroll fold domain-containing protein" evidence="3">
    <location>
        <begin position="26"/>
        <end position="314"/>
    </location>
</feature>
<dbReference type="NCBIfam" id="TIGR04183">
    <property type="entry name" value="Por_Secre_tail"/>
    <property type="match status" value="1"/>
</dbReference>
<dbReference type="Pfam" id="PF13385">
    <property type="entry name" value="Laminin_G_3"/>
    <property type="match status" value="1"/>
</dbReference>
<comment type="caution">
    <text evidence="5">The sequence shown here is derived from an EMBL/GenBank/DDBJ whole genome shotgun (WGS) entry which is preliminary data.</text>
</comment>
<name>A0A176TGJ9_9FLAO</name>
<reference evidence="5 6" key="1">
    <citation type="submission" date="2016-02" db="EMBL/GenBank/DDBJ databases">
        <title>Draft genome sequence of Polaribacter atrinae KACC17473.</title>
        <authorList>
            <person name="Shin S.-K."/>
            <person name="Yi H."/>
        </authorList>
    </citation>
    <scope>NUCLEOTIDE SEQUENCE [LARGE SCALE GENOMIC DNA]</scope>
    <source>
        <strain evidence="5 6">KACC 17473</strain>
    </source>
</reference>
<dbReference type="GO" id="GO:0005975">
    <property type="term" value="P:carbohydrate metabolic process"/>
    <property type="evidence" value="ECO:0007669"/>
    <property type="project" value="UniProtKB-ARBA"/>
</dbReference>
<dbReference type="AlphaFoldDB" id="A0A176TGJ9"/>
<feature type="domain" description="LamG-like jellyroll fold" evidence="4">
    <location>
        <begin position="92"/>
        <end position="221"/>
    </location>
</feature>
<keyword evidence="6" id="KW-1185">Reference proteome</keyword>
<proteinExistence type="predicted"/>
<dbReference type="OrthoDB" id="976756at2"/>
<evidence type="ECO:0000256" key="2">
    <source>
        <dbReference type="ARBA" id="ARBA00023157"/>
    </source>
</evidence>
<dbReference type="Pfam" id="PF18962">
    <property type="entry name" value="Por_Secre_tail"/>
    <property type="match status" value="1"/>
</dbReference>
<accession>A0A176TGJ9</accession>
<dbReference type="InterPro" id="IPR013320">
    <property type="entry name" value="ConA-like_dom_sf"/>
</dbReference>
<dbReference type="InterPro" id="IPR006558">
    <property type="entry name" value="LamG-like"/>
</dbReference>
<feature type="signal peptide" evidence="3">
    <location>
        <begin position="1"/>
        <end position="25"/>
    </location>
</feature>
<dbReference type="SUPFAM" id="SSF49899">
    <property type="entry name" value="Concanavalin A-like lectins/glucanases"/>
    <property type="match status" value="1"/>
</dbReference>
<organism evidence="5 6">
    <name type="scientific">Polaribacter atrinae</name>
    <dbReference type="NCBI Taxonomy" id="1333662"/>
    <lineage>
        <taxon>Bacteria</taxon>
        <taxon>Pseudomonadati</taxon>
        <taxon>Bacteroidota</taxon>
        <taxon>Flavobacteriia</taxon>
        <taxon>Flavobacteriales</taxon>
        <taxon>Flavobacteriaceae</taxon>
    </lineage>
</organism>
<dbReference type="RefSeq" id="WP_068447958.1">
    <property type="nucleotide sequence ID" value="NZ_CP150660.1"/>
</dbReference>